<dbReference type="SMART" id="SM00408">
    <property type="entry name" value="IGc2"/>
    <property type="match status" value="1"/>
</dbReference>
<dbReference type="PROSITE" id="PS50853">
    <property type="entry name" value="FN3"/>
    <property type="match status" value="1"/>
</dbReference>
<dbReference type="Proteomes" id="UP000005408">
    <property type="component" value="Unassembled WGS sequence"/>
</dbReference>
<accession>A0A8W8LER0</accession>
<dbReference type="InterPro" id="IPR007110">
    <property type="entry name" value="Ig-like_dom"/>
</dbReference>
<keyword evidence="2" id="KW-1015">Disulfide bond</keyword>
<keyword evidence="4" id="KW-0812">Transmembrane</keyword>
<dbReference type="InterPro" id="IPR036179">
    <property type="entry name" value="Ig-like_dom_sf"/>
</dbReference>
<feature type="chain" id="PRO_5036449497" evidence="5">
    <location>
        <begin position="17"/>
        <end position="617"/>
    </location>
</feature>
<dbReference type="SMART" id="SM00060">
    <property type="entry name" value="FN3"/>
    <property type="match status" value="1"/>
</dbReference>
<feature type="signal peptide" evidence="5">
    <location>
        <begin position="1"/>
        <end position="16"/>
    </location>
</feature>
<proteinExistence type="predicted"/>
<dbReference type="SUPFAM" id="SSF49265">
    <property type="entry name" value="Fibronectin type III"/>
    <property type="match status" value="1"/>
</dbReference>
<keyword evidence="4" id="KW-1133">Transmembrane helix</keyword>
<evidence type="ECO:0000256" key="2">
    <source>
        <dbReference type="ARBA" id="ARBA00023157"/>
    </source>
</evidence>
<dbReference type="GO" id="GO:0016020">
    <property type="term" value="C:membrane"/>
    <property type="evidence" value="ECO:0007669"/>
    <property type="project" value="UniProtKB-SubCell"/>
</dbReference>
<keyword evidence="9" id="KW-1185">Reference proteome</keyword>
<evidence type="ECO:0000313" key="9">
    <source>
        <dbReference type="Proteomes" id="UP000005408"/>
    </source>
</evidence>
<reference evidence="8" key="1">
    <citation type="submission" date="2022-08" db="UniProtKB">
        <authorList>
            <consortium name="EnsemblMetazoa"/>
        </authorList>
    </citation>
    <scope>IDENTIFICATION</scope>
    <source>
        <strain evidence="8">05x7-T-G4-1.051#20</strain>
    </source>
</reference>
<dbReference type="GO" id="GO:0098609">
    <property type="term" value="P:cell-cell adhesion"/>
    <property type="evidence" value="ECO:0007669"/>
    <property type="project" value="TreeGrafter"/>
</dbReference>
<feature type="compositionally biased region" description="Basic and acidic residues" evidence="3">
    <location>
        <begin position="469"/>
        <end position="489"/>
    </location>
</feature>
<dbReference type="Gene3D" id="2.60.40.10">
    <property type="entry name" value="Immunoglobulins"/>
    <property type="match status" value="3"/>
</dbReference>
<feature type="compositionally biased region" description="Basic and acidic residues" evidence="3">
    <location>
        <begin position="543"/>
        <end position="556"/>
    </location>
</feature>
<keyword evidence="1" id="KW-0677">Repeat</keyword>
<dbReference type="Pfam" id="PF13927">
    <property type="entry name" value="Ig_3"/>
    <property type="match status" value="1"/>
</dbReference>
<name>A0A8W8LER0_MAGGI</name>
<evidence type="ECO:0000259" key="7">
    <source>
        <dbReference type="PROSITE" id="PS50853"/>
    </source>
</evidence>
<dbReference type="InterPro" id="IPR003961">
    <property type="entry name" value="FN3_dom"/>
</dbReference>
<dbReference type="EnsemblMetazoa" id="G27655.1">
    <property type="protein sequence ID" value="G27655.1:cds"/>
    <property type="gene ID" value="G27655"/>
</dbReference>
<feature type="region of interest" description="Disordered" evidence="3">
    <location>
        <begin position="469"/>
        <end position="503"/>
    </location>
</feature>
<keyword evidence="4" id="KW-0472">Membrane</keyword>
<dbReference type="OrthoDB" id="6159398at2759"/>
<dbReference type="InterPro" id="IPR013783">
    <property type="entry name" value="Ig-like_fold"/>
</dbReference>
<dbReference type="AlphaFoldDB" id="A0A8W8LER0"/>
<feature type="compositionally biased region" description="Polar residues" evidence="3">
    <location>
        <begin position="492"/>
        <end position="503"/>
    </location>
</feature>
<feature type="domain" description="Fibronectin type-III" evidence="7">
    <location>
        <begin position="312"/>
        <end position="404"/>
    </location>
</feature>
<evidence type="ECO:0000256" key="1">
    <source>
        <dbReference type="ARBA" id="ARBA00022737"/>
    </source>
</evidence>
<keyword evidence="5" id="KW-0732">Signal</keyword>
<evidence type="ECO:0000259" key="6">
    <source>
        <dbReference type="PROSITE" id="PS50835"/>
    </source>
</evidence>
<evidence type="ECO:0000256" key="5">
    <source>
        <dbReference type="SAM" id="SignalP"/>
    </source>
</evidence>
<dbReference type="CDD" id="cd00063">
    <property type="entry name" value="FN3"/>
    <property type="match status" value="1"/>
</dbReference>
<evidence type="ECO:0000256" key="4">
    <source>
        <dbReference type="SAM" id="Phobius"/>
    </source>
</evidence>
<sequence length="617" mass="68889">MFLKLVCLVFIGGAWTLEDKTFAHTGSIFCFDFVAKVSTGSNCSVTKDSTKTILFYDSDNHNVTEEPEYLGRVVNATFEGSGSIQFCLQGLTQTDSGTYTNNCSSSSGIPLTVIDLISDVTIEQPFTKPAIAGNNYSLRCTVAPPTANVINISWLFVNNLTQIVENDNFKFRGDKREVFEILDVKQSFMSAHFMCSAISVLGQKKDSQQYSLYIVVKPEVQLNEKTISAVIGQPFFTDCRATGFPSPSVQWTKNNTVVPQIQVSDSYSILVIQNVTSVTNAIYTCLANVSYGSLILQANESFTLQPYGPPNPPTGVRVAVSSSQSAELRWVADMGVNQHYVSAYHVLNRQVFHYNSPESEINGTYYQKLEDLEEGTEYEAFVFARNDAGDSKKVFVKFKTSEQQFFESLAYKYTVFSLSIFVAFSLVVLLTVAILRTVQRSPSICMEKMPETFEMDRVLEKRKVSENTEVKQEKCFENHPDDECSEKPPVKSQHNTPGGDSQAQSLYEDITEDVTIKNIPKMPTKSNSIKKIHSEPVLSKNKKYTDKTVAKRRDPPAEPNDAPLEYSSLRAKSVGPAVYEEMTIDRPSGGKAKVIIKDSDVYANTILSEEFEEDERL</sequence>
<evidence type="ECO:0000256" key="3">
    <source>
        <dbReference type="SAM" id="MobiDB-lite"/>
    </source>
</evidence>
<feature type="region of interest" description="Disordered" evidence="3">
    <location>
        <begin position="519"/>
        <end position="566"/>
    </location>
</feature>
<organism evidence="8 9">
    <name type="scientific">Magallana gigas</name>
    <name type="common">Pacific oyster</name>
    <name type="synonym">Crassostrea gigas</name>
    <dbReference type="NCBI Taxonomy" id="29159"/>
    <lineage>
        <taxon>Eukaryota</taxon>
        <taxon>Metazoa</taxon>
        <taxon>Spiralia</taxon>
        <taxon>Lophotrochozoa</taxon>
        <taxon>Mollusca</taxon>
        <taxon>Bivalvia</taxon>
        <taxon>Autobranchia</taxon>
        <taxon>Pteriomorphia</taxon>
        <taxon>Ostreida</taxon>
        <taxon>Ostreoidea</taxon>
        <taxon>Ostreidae</taxon>
        <taxon>Magallana</taxon>
    </lineage>
</organism>
<dbReference type="PANTHER" id="PTHR44170">
    <property type="entry name" value="PROTEIN SIDEKICK"/>
    <property type="match status" value="1"/>
</dbReference>
<dbReference type="Pfam" id="PF00041">
    <property type="entry name" value="fn3"/>
    <property type="match status" value="1"/>
</dbReference>
<protein>
    <submittedName>
        <fullName evidence="8">Uncharacterized protein</fullName>
    </submittedName>
</protein>
<dbReference type="SUPFAM" id="SSF48726">
    <property type="entry name" value="Immunoglobulin"/>
    <property type="match status" value="1"/>
</dbReference>
<feature type="domain" description="Ig-like" evidence="6">
    <location>
        <begin position="218"/>
        <end position="303"/>
    </location>
</feature>
<evidence type="ECO:0000313" key="8">
    <source>
        <dbReference type="EnsemblMetazoa" id="G27655.1:cds"/>
    </source>
</evidence>
<dbReference type="PANTHER" id="PTHR44170:SF6">
    <property type="entry name" value="CONTACTIN"/>
    <property type="match status" value="1"/>
</dbReference>
<dbReference type="InterPro" id="IPR003598">
    <property type="entry name" value="Ig_sub2"/>
</dbReference>
<feature type="transmembrane region" description="Helical" evidence="4">
    <location>
        <begin position="413"/>
        <end position="438"/>
    </location>
</feature>
<dbReference type="InterPro" id="IPR036116">
    <property type="entry name" value="FN3_sf"/>
</dbReference>
<dbReference type="PROSITE" id="PS50835">
    <property type="entry name" value="IG_LIKE"/>
    <property type="match status" value="1"/>
</dbReference>